<name>A0A212QKP8_9CHLR</name>
<dbReference type="PROSITE" id="PS00211">
    <property type="entry name" value="ABC_TRANSPORTER_1"/>
    <property type="match status" value="1"/>
</dbReference>
<dbReference type="Pfam" id="PF13732">
    <property type="entry name" value="DrrA1-3_C"/>
    <property type="match status" value="1"/>
</dbReference>
<accession>A0A212QKP8</accession>
<evidence type="ECO:0000256" key="2">
    <source>
        <dbReference type="ARBA" id="ARBA00022448"/>
    </source>
</evidence>
<dbReference type="Gene3D" id="3.40.50.300">
    <property type="entry name" value="P-loop containing nucleotide triphosphate hydrolases"/>
    <property type="match status" value="1"/>
</dbReference>
<dbReference type="CDD" id="cd03230">
    <property type="entry name" value="ABC_DR_subfamily_A"/>
    <property type="match status" value="1"/>
</dbReference>
<sequence length="307" mass="34526">MSEALAIEIRDLVKSYGRVRALRGVNLEVRRGEIFAFLGPNGAGKTTTIRCMLDLIRPDHGFLRVLGIDPQRDPVAVRQRVGYLPGELHFDENLTVEGALRLFAAMRGKAVDWAWVRALAERLDLDLRPRIRNLSKGNKQKVGVIQALMHRPELLILDEPTLGLDPLMQREVLRLMREARDAGATVFFASHIMGEVEQVADRVGIIRQGVVVEVAGTEDLIRRAVRRVRVRFEGPVDLRPLTALPGVRLLRREDGEELLLQVEGRMDPLIKALAAFPVRDLETERPSLEEVFLAYYEPSPVSSEADP</sequence>
<dbReference type="GO" id="GO:0016887">
    <property type="term" value="F:ATP hydrolysis activity"/>
    <property type="evidence" value="ECO:0007669"/>
    <property type="project" value="InterPro"/>
</dbReference>
<dbReference type="PROSITE" id="PS50893">
    <property type="entry name" value="ABC_TRANSPORTER_2"/>
    <property type="match status" value="1"/>
</dbReference>
<protein>
    <submittedName>
        <fullName evidence="6">ABC-2 type transport system ATP-binding protein</fullName>
    </submittedName>
</protein>
<dbReference type="AlphaFoldDB" id="A0A212QKP8"/>
<feature type="domain" description="ABC transporter" evidence="5">
    <location>
        <begin position="7"/>
        <end position="233"/>
    </location>
</feature>
<reference evidence="7" key="1">
    <citation type="submission" date="2017-06" db="EMBL/GenBank/DDBJ databases">
        <authorList>
            <person name="Varghese N."/>
            <person name="Submissions S."/>
        </authorList>
    </citation>
    <scope>NUCLEOTIDE SEQUENCE [LARGE SCALE GENOMIC DNA]</scope>
    <source>
        <strain evidence="7">JAD2</strain>
    </source>
</reference>
<evidence type="ECO:0000313" key="7">
    <source>
        <dbReference type="Proteomes" id="UP000197025"/>
    </source>
</evidence>
<dbReference type="InterPro" id="IPR050763">
    <property type="entry name" value="ABC_transporter_ATP-binding"/>
</dbReference>
<dbReference type="Pfam" id="PF00005">
    <property type="entry name" value="ABC_tran"/>
    <property type="match status" value="1"/>
</dbReference>
<organism evidence="6 7">
    <name type="scientific">Thermoflexus hugenholtzii JAD2</name>
    <dbReference type="NCBI Taxonomy" id="877466"/>
    <lineage>
        <taxon>Bacteria</taxon>
        <taxon>Bacillati</taxon>
        <taxon>Chloroflexota</taxon>
        <taxon>Thermoflexia</taxon>
        <taxon>Thermoflexales</taxon>
        <taxon>Thermoflexaceae</taxon>
        <taxon>Thermoflexus</taxon>
    </lineage>
</organism>
<evidence type="ECO:0000259" key="5">
    <source>
        <dbReference type="PROSITE" id="PS50893"/>
    </source>
</evidence>
<dbReference type="Proteomes" id="UP000197025">
    <property type="component" value="Unassembled WGS sequence"/>
</dbReference>
<dbReference type="EMBL" id="FYEK01000008">
    <property type="protein sequence ID" value="SNB59934.1"/>
    <property type="molecule type" value="Genomic_DNA"/>
</dbReference>
<keyword evidence="7" id="KW-1185">Reference proteome</keyword>
<dbReference type="SUPFAM" id="SSF52540">
    <property type="entry name" value="P-loop containing nucleoside triphosphate hydrolases"/>
    <property type="match status" value="1"/>
</dbReference>
<dbReference type="InterPro" id="IPR003439">
    <property type="entry name" value="ABC_transporter-like_ATP-bd"/>
</dbReference>
<keyword evidence="3" id="KW-0547">Nucleotide-binding</keyword>
<keyword evidence="4 6" id="KW-0067">ATP-binding</keyword>
<comment type="similarity">
    <text evidence="1">Belongs to the ABC transporter superfamily.</text>
</comment>
<dbReference type="InParanoid" id="A0A212QKP8"/>
<dbReference type="RefSeq" id="WP_088570287.1">
    <property type="nucleotide sequence ID" value="NZ_FYEK01000008.1"/>
</dbReference>
<proteinExistence type="inferred from homology"/>
<evidence type="ECO:0000256" key="1">
    <source>
        <dbReference type="ARBA" id="ARBA00005417"/>
    </source>
</evidence>
<dbReference type="OrthoDB" id="9804819at2"/>
<dbReference type="InterPro" id="IPR017871">
    <property type="entry name" value="ABC_transporter-like_CS"/>
</dbReference>
<dbReference type="InterPro" id="IPR003593">
    <property type="entry name" value="AAA+_ATPase"/>
</dbReference>
<keyword evidence="2" id="KW-0813">Transport</keyword>
<evidence type="ECO:0000256" key="3">
    <source>
        <dbReference type="ARBA" id="ARBA00022741"/>
    </source>
</evidence>
<dbReference type="GO" id="GO:0005524">
    <property type="term" value="F:ATP binding"/>
    <property type="evidence" value="ECO:0007669"/>
    <property type="project" value="UniProtKB-KW"/>
</dbReference>
<dbReference type="InterPro" id="IPR025302">
    <property type="entry name" value="DrrA1/2-like_C"/>
</dbReference>
<dbReference type="PANTHER" id="PTHR42711:SF5">
    <property type="entry name" value="ABC TRANSPORTER ATP-BINDING PROTEIN NATA"/>
    <property type="match status" value="1"/>
</dbReference>
<dbReference type="PANTHER" id="PTHR42711">
    <property type="entry name" value="ABC TRANSPORTER ATP-BINDING PROTEIN"/>
    <property type="match status" value="1"/>
</dbReference>
<dbReference type="SMART" id="SM00382">
    <property type="entry name" value="AAA"/>
    <property type="match status" value="1"/>
</dbReference>
<evidence type="ECO:0000313" key="6">
    <source>
        <dbReference type="EMBL" id="SNB59934.1"/>
    </source>
</evidence>
<dbReference type="InterPro" id="IPR027417">
    <property type="entry name" value="P-loop_NTPase"/>
</dbReference>
<evidence type="ECO:0000256" key="4">
    <source>
        <dbReference type="ARBA" id="ARBA00022840"/>
    </source>
</evidence>
<gene>
    <name evidence="6" type="ORF">SAMN02746019_00002730</name>
</gene>